<evidence type="ECO:0000313" key="2">
    <source>
        <dbReference type="EMBL" id="EYT49038.1"/>
    </source>
</evidence>
<dbReference type="AlphaFoldDB" id="A0A022L023"/>
<dbReference type="EMBL" id="AORC01000011">
    <property type="protein sequence ID" value="EYT49038.1"/>
    <property type="molecule type" value="Genomic_DNA"/>
</dbReference>
<accession>A0A022L023</accession>
<reference evidence="2 3" key="1">
    <citation type="journal article" date="2013" name="Genome Announc.">
        <title>Draft genome sequence of an Actinobacterium, Brachybacterium muris strain UCD-AY4.</title>
        <authorList>
            <person name="Lo J.R."/>
            <person name="Lang J.M."/>
            <person name="Darling A.E."/>
            <person name="Eisen J.A."/>
            <person name="Coil D.A."/>
        </authorList>
    </citation>
    <scope>NUCLEOTIDE SEQUENCE [LARGE SCALE GENOMIC DNA]</scope>
    <source>
        <strain evidence="2 3">UCD-AY4</strain>
    </source>
</reference>
<feature type="region of interest" description="Disordered" evidence="1">
    <location>
        <begin position="108"/>
        <end position="133"/>
    </location>
</feature>
<dbReference type="STRING" id="1249481.D641_0110150"/>
<name>A0A022L023_9MICO</name>
<dbReference type="RefSeq" id="WP_017823556.1">
    <property type="nucleotide sequence ID" value="NZ_AORC01000011.1"/>
</dbReference>
<gene>
    <name evidence="2" type="ORF">D641_0110150</name>
</gene>
<sequence length="133" mass="13718">MAGLLGTLLAACGVNRGPDDATVTAALQQAVEGSEHYVVGSIRYLSSFSRGTAIDGALTLRAADHDELLTAYDDVLQRLSAAYRELSPKDPAQVAVIARAEADRGLSAAAEDVVPPASAGHPDTDDLAAHYGT</sequence>
<feature type="compositionally biased region" description="Basic and acidic residues" evidence="1">
    <location>
        <begin position="122"/>
        <end position="133"/>
    </location>
</feature>
<organism evidence="2 3">
    <name type="scientific">Brachybacterium muris UCD-AY4</name>
    <dbReference type="NCBI Taxonomy" id="1249481"/>
    <lineage>
        <taxon>Bacteria</taxon>
        <taxon>Bacillati</taxon>
        <taxon>Actinomycetota</taxon>
        <taxon>Actinomycetes</taxon>
        <taxon>Micrococcales</taxon>
        <taxon>Dermabacteraceae</taxon>
        <taxon>Brachybacterium</taxon>
    </lineage>
</organism>
<evidence type="ECO:0000313" key="3">
    <source>
        <dbReference type="Proteomes" id="UP000019754"/>
    </source>
</evidence>
<dbReference type="Proteomes" id="UP000019754">
    <property type="component" value="Unassembled WGS sequence"/>
</dbReference>
<keyword evidence="3" id="KW-1185">Reference proteome</keyword>
<protein>
    <recommendedName>
        <fullName evidence="4">Lipoprotein</fullName>
    </recommendedName>
</protein>
<evidence type="ECO:0000256" key="1">
    <source>
        <dbReference type="SAM" id="MobiDB-lite"/>
    </source>
</evidence>
<proteinExistence type="predicted"/>
<evidence type="ECO:0008006" key="4">
    <source>
        <dbReference type="Google" id="ProtNLM"/>
    </source>
</evidence>
<comment type="caution">
    <text evidence="2">The sequence shown here is derived from an EMBL/GenBank/DDBJ whole genome shotgun (WGS) entry which is preliminary data.</text>
</comment>
<dbReference type="HOGENOM" id="CLU_1902668_0_0_11"/>